<sequence>MKEKNIKKNIKSESLQEKNKRISSVVNSILSESTSKSDPDGHYTGCPKGKDITKPTQDVDDL</sequence>
<dbReference type="RefSeq" id="WP_307509278.1">
    <property type="nucleotide sequence ID" value="NZ_BAAACE010000028.1"/>
</dbReference>
<gene>
    <name evidence="2" type="ORF">QOZ92_002908</name>
</gene>
<accession>A0ABU0N3N3</accession>
<dbReference type="Proteomes" id="UP001232584">
    <property type="component" value="Unassembled WGS sequence"/>
</dbReference>
<name>A0ABU0N3N3_9FIRM</name>
<proteinExistence type="predicted"/>
<organism evidence="2 3">
    <name type="scientific">Paraclostridium ghonii</name>
    <dbReference type="NCBI Taxonomy" id="29358"/>
    <lineage>
        <taxon>Bacteria</taxon>
        <taxon>Bacillati</taxon>
        <taxon>Bacillota</taxon>
        <taxon>Clostridia</taxon>
        <taxon>Peptostreptococcales</taxon>
        <taxon>Peptostreptococcaceae</taxon>
        <taxon>Paraclostridium</taxon>
    </lineage>
</organism>
<feature type="region of interest" description="Disordered" evidence="1">
    <location>
        <begin position="30"/>
        <end position="62"/>
    </location>
</feature>
<feature type="region of interest" description="Disordered" evidence="1">
    <location>
        <begin position="1"/>
        <end position="20"/>
    </location>
</feature>
<reference evidence="2 3" key="1">
    <citation type="submission" date="2023-07" db="EMBL/GenBank/DDBJ databases">
        <title>Genomic Encyclopedia of Type Strains, Phase IV (KMG-IV): sequencing the most valuable type-strain genomes for metagenomic binning, comparative biology and taxonomic classification.</title>
        <authorList>
            <person name="Goeker M."/>
        </authorList>
    </citation>
    <scope>NUCLEOTIDE SEQUENCE [LARGE SCALE GENOMIC DNA]</scope>
    <source>
        <strain evidence="2 3">DSM 15049</strain>
    </source>
</reference>
<keyword evidence="3" id="KW-1185">Reference proteome</keyword>
<comment type="caution">
    <text evidence="2">The sequence shown here is derived from an EMBL/GenBank/DDBJ whole genome shotgun (WGS) entry which is preliminary data.</text>
</comment>
<protein>
    <submittedName>
        <fullName evidence="2">Uncharacterized protein</fullName>
    </submittedName>
</protein>
<dbReference type="EMBL" id="JAUSWG010000014">
    <property type="protein sequence ID" value="MDQ0557773.1"/>
    <property type="molecule type" value="Genomic_DNA"/>
</dbReference>
<evidence type="ECO:0000256" key="1">
    <source>
        <dbReference type="SAM" id="MobiDB-lite"/>
    </source>
</evidence>
<evidence type="ECO:0000313" key="3">
    <source>
        <dbReference type="Proteomes" id="UP001232584"/>
    </source>
</evidence>
<evidence type="ECO:0000313" key="2">
    <source>
        <dbReference type="EMBL" id="MDQ0557773.1"/>
    </source>
</evidence>